<dbReference type="AlphaFoldDB" id="A0A1L9RZK0"/>
<sequence length="106" mass="12043">MDDHHLYYLQQPEQETHTVCTYEALQMPATASVNADDAQMWLSVSVAAIDTVFWRGQFAFFFLLFVVVFTAIATAGFWIPRLSFLSLAFCHCLGTKAQHLSCCTLW</sequence>
<keyword evidence="1" id="KW-1133">Transmembrane helix</keyword>
<organism evidence="2 3">
    <name type="scientific">Aspergillus wentii DTO 134E9</name>
    <dbReference type="NCBI Taxonomy" id="1073089"/>
    <lineage>
        <taxon>Eukaryota</taxon>
        <taxon>Fungi</taxon>
        <taxon>Dikarya</taxon>
        <taxon>Ascomycota</taxon>
        <taxon>Pezizomycotina</taxon>
        <taxon>Eurotiomycetes</taxon>
        <taxon>Eurotiomycetidae</taxon>
        <taxon>Eurotiales</taxon>
        <taxon>Aspergillaceae</taxon>
        <taxon>Aspergillus</taxon>
        <taxon>Aspergillus subgen. Cremei</taxon>
    </lineage>
</organism>
<keyword evidence="3" id="KW-1185">Reference proteome</keyword>
<dbReference type="VEuPathDB" id="FungiDB:ASPWEDRAFT_203049"/>
<dbReference type="RefSeq" id="XP_040693999.1">
    <property type="nucleotide sequence ID" value="XM_040832271.1"/>
</dbReference>
<dbReference type="GeneID" id="63748119"/>
<reference evidence="3" key="1">
    <citation type="journal article" date="2017" name="Genome Biol.">
        <title>Comparative genomics reveals high biological diversity and specific adaptations in the industrially and medically important fungal genus Aspergillus.</title>
        <authorList>
            <person name="de Vries R.P."/>
            <person name="Riley R."/>
            <person name="Wiebenga A."/>
            <person name="Aguilar-Osorio G."/>
            <person name="Amillis S."/>
            <person name="Uchima C.A."/>
            <person name="Anderluh G."/>
            <person name="Asadollahi M."/>
            <person name="Askin M."/>
            <person name="Barry K."/>
            <person name="Battaglia E."/>
            <person name="Bayram O."/>
            <person name="Benocci T."/>
            <person name="Braus-Stromeyer S.A."/>
            <person name="Caldana C."/>
            <person name="Canovas D."/>
            <person name="Cerqueira G.C."/>
            <person name="Chen F."/>
            <person name="Chen W."/>
            <person name="Choi C."/>
            <person name="Clum A."/>
            <person name="Dos Santos R.A."/>
            <person name="Damasio A.R."/>
            <person name="Diallinas G."/>
            <person name="Emri T."/>
            <person name="Fekete E."/>
            <person name="Flipphi M."/>
            <person name="Freyberg S."/>
            <person name="Gallo A."/>
            <person name="Gournas C."/>
            <person name="Habgood R."/>
            <person name="Hainaut M."/>
            <person name="Harispe M.L."/>
            <person name="Henrissat B."/>
            <person name="Hilden K.S."/>
            <person name="Hope R."/>
            <person name="Hossain A."/>
            <person name="Karabika E."/>
            <person name="Karaffa L."/>
            <person name="Karanyi Z."/>
            <person name="Krasevec N."/>
            <person name="Kuo A."/>
            <person name="Kusch H."/>
            <person name="LaButti K."/>
            <person name="Lagendijk E.L."/>
            <person name="Lapidus A."/>
            <person name="Levasseur A."/>
            <person name="Lindquist E."/>
            <person name="Lipzen A."/>
            <person name="Logrieco A.F."/>
            <person name="MacCabe A."/>
            <person name="Maekelae M.R."/>
            <person name="Malavazi I."/>
            <person name="Melin P."/>
            <person name="Meyer V."/>
            <person name="Mielnichuk N."/>
            <person name="Miskei M."/>
            <person name="Molnar A.P."/>
            <person name="Mule G."/>
            <person name="Ngan C.Y."/>
            <person name="Orejas M."/>
            <person name="Orosz E."/>
            <person name="Ouedraogo J.P."/>
            <person name="Overkamp K.M."/>
            <person name="Park H.-S."/>
            <person name="Perrone G."/>
            <person name="Piumi F."/>
            <person name="Punt P.J."/>
            <person name="Ram A.F."/>
            <person name="Ramon A."/>
            <person name="Rauscher S."/>
            <person name="Record E."/>
            <person name="Riano-Pachon D.M."/>
            <person name="Robert V."/>
            <person name="Roehrig J."/>
            <person name="Ruller R."/>
            <person name="Salamov A."/>
            <person name="Salih N.S."/>
            <person name="Samson R.A."/>
            <person name="Sandor E."/>
            <person name="Sanguinetti M."/>
            <person name="Schuetze T."/>
            <person name="Sepcic K."/>
            <person name="Shelest E."/>
            <person name="Sherlock G."/>
            <person name="Sophianopoulou V."/>
            <person name="Squina F.M."/>
            <person name="Sun H."/>
            <person name="Susca A."/>
            <person name="Todd R.B."/>
            <person name="Tsang A."/>
            <person name="Unkles S.E."/>
            <person name="van de Wiele N."/>
            <person name="van Rossen-Uffink D."/>
            <person name="Oliveira J.V."/>
            <person name="Vesth T.C."/>
            <person name="Visser J."/>
            <person name="Yu J.-H."/>
            <person name="Zhou M."/>
            <person name="Andersen M.R."/>
            <person name="Archer D.B."/>
            <person name="Baker S.E."/>
            <person name="Benoit I."/>
            <person name="Brakhage A.A."/>
            <person name="Braus G.H."/>
            <person name="Fischer R."/>
            <person name="Frisvad J.C."/>
            <person name="Goldman G.H."/>
            <person name="Houbraken J."/>
            <person name="Oakley B."/>
            <person name="Pocsi I."/>
            <person name="Scazzocchio C."/>
            <person name="Seiboth B."/>
            <person name="vanKuyk P.A."/>
            <person name="Wortman J."/>
            <person name="Dyer P.S."/>
            <person name="Grigoriev I.V."/>
        </authorList>
    </citation>
    <scope>NUCLEOTIDE SEQUENCE [LARGE SCALE GENOMIC DNA]</scope>
    <source>
        <strain evidence="3">DTO 134E9</strain>
    </source>
</reference>
<protein>
    <submittedName>
        <fullName evidence="2">Uncharacterized protein</fullName>
    </submittedName>
</protein>
<dbReference type="EMBL" id="KV878209">
    <property type="protein sequence ID" value="OJJ40323.1"/>
    <property type="molecule type" value="Genomic_DNA"/>
</dbReference>
<evidence type="ECO:0000256" key="1">
    <source>
        <dbReference type="SAM" id="Phobius"/>
    </source>
</evidence>
<keyword evidence="1" id="KW-0472">Membrane</keyword>
<evidence type="ECO:0000313" key="2">
    <source>
        <dbReference type="EMBL" id="OJJ40323.1"/>
    </source>
</evidence>
<dbReference type="Proteomes" id="UP000184383">
    <property type="component" value="Unassembled WGS sequence"/>
</dbReference>
<name>A0A1L9RZK0_ASPWE</name>
<feature type="transmembrane region" description="Helical" evidence="1">
    <location>
        <begin position="58"/>
        <end position="79"/>
    </location>
</feature>
<keyword evidence="1" id="KW-0812">Transmembrane</keyword>
<proteinExistence type="predicted"/>
<gene>
    <name evidence="2" type="ORF">ASPWEDRAFT_203049</name>
</gene>
<accession>A0A1L9RZK0</accession>
<evidence type="ECO:0000313" key="3">
    <source>
        <dbReference type="Proteomes" id="UP000184383"/>
    </source>
</evidence>